<evidence type="ECO:0000313" key="2">
    <source>
        <dbReference type="Proteomes" id="UP000024404"/>
    </source>
</evidence>
<reference evidence="1" key="2">
    <citation type="submission" date="2022-06" db="UniProtKB">
        <authorList>
            <consortium name="EnsemblMetazoa"/>
        </authorList>
    </citation>
    <scope>IDENTIFICATION</scope>
</reference>
<dbReference type="AlphaFoldDB" id="A0A8R1TUS0"/>
<dbReference type="EnsemblMetazoa" id="OVOC4789.1">
    <property type="protein sequence ID" value="OVOC4789.1"/>
    <property type="gene ID" value="WBGene00241598"/>
</dbReference>
<name>A0A8R1TUS0_ONCVO</name>
<protein>
    <submittedName>
        <fullName evidence="1">Uncharacterized protein</fullName>
    </submittedName>
</protein>
<evidence type="ECO:0000313" key="1">
    <source>
        <dbReference type="EnsemblMetazoa" id="OVOC4789.1"/>
    </source>
</evidence>
<accession>A0A8R1TUS0</accession>
<proteinExistence type="predicted"/>
<reference evidence="2" key="1">
    <citation type="submission" date="2013-10" db="EMBL/GenBank/DDBJ databases">
        <title>Genome sequencing of Onchocerca volvulus.</title>
        <authorList>
            <person name="Cotton J."/>
            <person name="Tsai J."/>
            <person name="Stanley E."/>
            <person name="Tracey A."/>
            <person name="Holroyd N."/>
            <person name="Lustigman S."/>
            <person name="Berriman M."/>
        </authorList>
    </citation>
    <scope>NUCLEOTIDE SEQUENCE</scope>
</reference>
<dbReference type="EMBL" id="CMVM020000144">
    <property type="status" value="NOT_ANNOTATED_CDS"/>
    <property type="molecule type" value="Genomic_DNA"/>
</dbReference>
<sequence length="100" mass="11387">MPATTPENIVTNIHHFFMHQIITERVKWPQVELVISLVEGKRDRDVLYGIENCIVDSKSYGNTTIITLEYGLKMISAGKESQRDATVNQEFGHFTSYGKV</sequence>
<dbReference type="Proteomes" id="UP000024404">
    <property type="component" value="Unassembled WGS sequence"/>
</dbReference>
<organism evidence="1 2">
    <name type="scientific">Onchocerca volvulus</name>
    <dbReference type="NCBI Taxonomy" id="6282"/>
    <lineage>
        <taxon>Eukaryota</taxon>
        <taxon>Metazoa</taxon>
        <taxon>Ecdysozoa</taxon>
        <taxon>Nematoda</taxon>
        <taxon>Chromadorea</taxon>
        <taxon>Rhabditida</taxon>
        <taxon>Spirurina</taxon>
        <taxon>Spiruromorpha</taxon>
        <taxon>Filarioidea</taxon>
        <taxon>Onchocercidae</taxon>
        <taxon>Onchocerca</taxon>
    </lineage>
</organism>
<keyword evidence="2" id="KW-1185">Reference proteome</keyword>